<dbReference type="Proteomes" id="UP000569092">
    <property type="component" value="Unassembled WGS sequence"/>
</dbReference>
<dbReference type="Gene3D" id="3.30.565.10">
    <property type="entry name" value="Histidine kinase-like ATPase, C-terminal domain"/>
    <property type="match status" value="1"/>
</dbReference>
<evidence type="ECO:0000256" key="3">
    <source>
        <dbReference type="ARBA" id="ARBA00022553"/>
    </source>
</evidence>
<dbReference type="InterPro" id="IPR036890">
    <property type="entry name" value="HATPase_C_sf"/>
</dbReference>
<dbReference type="AlphaFoldDB" id="A0A7W8J6A7"/>
<evidence type="ECO:0000256" key="1">
    <source>
        <dbReference type="ARBA" id="ARBA00000085"/>
    </source>
</evidence>
<proteinExistence type="predicted"/>
<dbReference type="InterPro" id="IPR003661">
    <property type="entry name" value="HisK_dim/P_dom"/>
</dbReference>
<dbReference type="Pfam" id="PF08448">
    <property type="entry name" value="PAS_4"/>
    <property type="match status" value="1"/>
</dbReference>
<dbReference type="SUPFAM" id="SSF55874">
    <property type="entry name" value="ATPase domain of HSP90 chaperone/DNA topoisomerase II/histidine kinase"/>
    <property type="match status" value="1"/>
</dbReference>
<dbReference type="CDD" id="cd00082">
    <property type="entry name" value="HisKA"/>
    <property type="match status" value="1"/>
</dbReference>
<evidence type="ECO:0000256" key="5">
    <source>
        <dbReference type="ARBA" id="ARBA00022741"/>
    </source>
</evidence>
<evidence type="ECO:0000256" key="6">
    <source>
        <dbReference type="ARBA" id="ARBA00022777"/>
    </source>
</evidence>
<gene>
    <name evidence="10" type="ORF">HDF10_001306</name>
</gene>
<dbReference type="PRINTS" id="PR00344">
    <property type="entry name" value="BCTRLSENSOR"/>
</dbReference>
<dbReference type="SUPFAM" id="SSF55785">
    <property type="entry name" value="PYP-like sensor domain (PAS domain)"/>
    <property type="match status" value="1"/>
</dbReference>
<evidence type="ECO:0000313" key="11">
    <source>
        <dbReference type="Proteomes" id="UP000569092"/>
    </source>
</evidence>
<comment type="caution">
    <text evidence="10">The sequence shown here is derived from an EMBL/GenBank/DDBJ whole genome shotgun (WGS) entry which is preliminary data.</text>
</comment>
<feature type="domain" description="Histidine kinase" evidence="9">
    <location>
        <begin position="164"/>
        <end position="379"/>
    </location>
</feature>
<dbReference type="SMART" id="SM00388">
    <property type="entry name" value="HisKA"/>
    <property type="match status" value="1"/>
</dbReference>
<evidence type="ECO:0000256" key="8">
    <source>
        <dbReference type="ARBA" id="ARBA00023012"/>
    </source>
</evidence>
<keyword evidence="8" id="KW-0902">Two-component regulatory system</keyword>
<protein>
    <recommendedName>
        <fullName evidence="2">histidine kinase</fullName>
        <ecNumber evidence="2">2.7.13.3</ecNumber>
    </recommendedName>
</protein>
<reference evidence="10 11" key="1">
    <citation type="submission" date="2020-08" db="EMBL/GenBank/DDBJ databases">
        <title>Genomic Encyclopedia of Type Strains, Phase IV (KMG-V): Genome sequencing to study the core and pangenomes of soil and plant-associated prokaryotes.</title>
        <authorList>
            <person name="Whitman W."/>
        </authorList>
    </citation>
    <scope>NUCLEOTIDE SEQUENCE [LARGE SCALE GENOMIC DNA]</scope>
    <source>
        <strain evidence="10 11">M8US30</strain>
    </source>
</reference>
<dbReference type="InterPro" id="IPR003594">
    <property type="entry name" value="HATPase_dom"/>
</dbReference>
<keyword evidence="4" id="KW-0808">Transferase</keyword>
<dbReference type="PROSITE" id="PS50109">
    <property type="entry name" value="HIS_KIN"/>
    <property type="match status" value="1"/>
</dbReference>
<sequence>MAIVEGDTQIVCYVNPALCQLARRSSKEVIGRPFAEILPAGDKCLLLLDRVYRTGKSESHTEQEDAAPHPLYWSYEIWPVLAESSEDDRPAGVIIQITETAPFHRRVTAMNEALLCAAVRQQELTEAALALNTKLQAEMKERKQAQEALLRSEMLASAGRLAASIAHEINNPLEAVMNTLYLARASVDRPDSAREYLEIADGELLRIAHITRQTLGFYRESAEATTTSVSALMASVVDLLQSKIRSSGAAIEQQCEEHLQVMAVFGELRQVLANLLANSLDAVGENAVVKLRCSASRSPSTGRRYIRMTVADNGRGIDAATVKDIFEPFFTTKGTVGTGLGLWVCKQLVAKNGGSIWVRSNTDGKRRGTTFSVVLPGAAIQAETGQKLGKSCARL</sequence>
<dbReference type="InterPro" id="IPR013656">
    <property type="entry name" value="PAS_4"/>
</dbReference>
<dbReference type="CDD" id="cd00130">
    <property type="entry name" value="PAS"/>
    <property type="match status" value="1"/>
</dbReference>
<dbReference type="GO" id="GO:0005524">
    <property type="term" value="F:ATP binding"/>
    <property type="evidence" value="ECO:0007669"/>
    <property type="project" value="UniProtKB-KW"/>
</dbReference>
<dbReference type="PANTHER" id="PTHR43065">
    <property type="entry name" value="SENSOR HISTIDINE KINASE"/>
    <property type="match status" value="1"/>
</dbReference>
<dbReference type="CDD" id="cd00075">
    <property type="entry name" value="HATPase"/>
    <property type="match status" value="1"/>
</dbReference>
<dbReference type="Gene3D" id="1.10.287.130">
    <property type="match status" value="1"/>
</dbReference>
<name>A0A7W8J6A7_9BACT</name>
<dbReference type="Pfam" id="PF00512">
    <property type="entry name" value="HisKA"/>
    <property type="match status" value="1"/>
</dbReference>
<dbReference type="SUPFAM" id="SSF47384">
    <property type="entry name" value="Homodimeric domain of signal transducing histidine kinase"/>
    <property type="match status" value="1"/>
</dbReference>
<dbReference type="Pfam" id="PF02518">
    <property type="entry name" value="HATPase_c"/>
    <property type="match status" value="1"/>
</dbReference>
<dbReference type="InterPro" id="IPR004358">
    <property type="entry name" value="Sig_transdc_His_kin-like_C"/>
</dbReference>
<keyword evidence="3" id="KW-0597">Phosphoprotein</keyword>
<dbReference type="InterPro" id="IPR035965">
    <property type="entry name" value="PAS-like_dom_sf"/>
</dbReference>
<keyword evidence="5" id="KW-0547">Nucleotide-binding</keyword>
<keyword evidence="7" id="KW-0067">ATP-binding</keyword>
<comment type="catalytic activity">
    <reaction evidence="1">
        <text>ATP + protein L-histidine = ADP + protein N-phospho-L-histidine.</text>
        <dbReference type="EC" id="2.7.13.3"/>
    </reaction>
</comment>
<dbReference type="InterPro" id="IPR000014">
    <property type="entry name" value="PAS"/>
</dbReference>
<dbReference type="PANTHER" id="PTHR43065:SF10">
    <property type="entry name" value="PEROXIDE STRESS-ACTIVATED HISTIDINE KINASE MAK3"/>
    <property type="match status" value="1"/>
</dbReference>
<accession>A0A7W8J6A7</accession>
<evidence type="ECO:0000313" key="10">
    <source>
        <dbReference type="EMBL" id="MBB5343331.1"/>
    </source>
</evidence>
<organism evidence="10 11">
    <name type="scientific">Tunturiibacter lichenicola</name>
    <dbReference type="NCBI Taxonomy" id="2051959"/>
    <lineage>
        <taxon>Bacteria</taxon>
        <taxon>Pseudomonadati</taxon>
        <taxon>Acidobacteriota</taxon>
        <taxon>Terriglobia</taxon>
        <taxon>Terriglobales</taxon>
        <taxon>Acidobacteriaceae</taxon>
        <taxon>Tunturiibacter</taxon>
    </lineage>
</organism>
<dbReference type="SMART" id="SM00387">
    <property type="entry name" value="HATPase_c"/>
    <property type="match status" value="1"/>
</dbReference>
<evidence type="ECO:0000259" key="9">
    <source>
        <dbReference type="PROSITE" id="PS50109"/>
    </source>
</evidence>
<dbReference type="InterPro" id="IPR036097">
    <property type="entry name" value="HisK_dim/P_sf"/>
</dbReference>
<dbReference type="EC" id="2.7.13.3" evidence="2"/>
<keyword evidence="6 10" id="KW-0418">Kinase</keyword>
<dbReference type="EMBL" id="JACHDZ010000002">
    <property type="protein sequence ID" value="MBB5343331.1"/>
    <property type="molecule type" value="Genomic_DNA"/>
</dbReference>
<evidence type="ECO:0000256" key="4">
    <source>
        <dbReference type="ARBA" id="ARBA00022679"/>
    </source>
</evidence>
<dbReference type="InterPro" id="IPR005467">
    <property type="entry name" value="His_kinase_dom"/>
</dbReference>
<evidence type="ECO:0000256" key="2">
    <source>
        <dbReference type="ARBA" id="ARBA00012438"/>
    </source>
</evidence>
<dbReference type="Gene3D" id="3.30.450.20">
    <property type="entry name" value="PAS domain"/>
    <property type="match status" value="1"/>
</dbReference>
<dbReference type="GO" id="GO:0000155">
    <property type="term" value="F:phosphorelay sensor kinase activity"/>
    <property type="evidence" value="ECO:0007669"/>
    <property type="project" value="InterPro"/>
</dbReference>
<evidence type="ECO:0000256" key="7">
    <source>
        <dbReference type="ARBA" id="ARBA00022840"/>
    </source>
</evidence>